<evidence type="ECO:0000256" key="3">
    <source>
        <dbReference type="ARBA" id="ARBA00023163"/>
    </source>
</evidence>
<dbReference type="InterPro" id="IPR036390">
    <property type="entry name" value="WH_DNA-bd_sf"/>
</dbReference>
<dbReference type="Gene3D" id="1.20.120.530">
    <property type="entry name" value="GntR ligand-binding domain-like"/>
    <property type="match status" value="1"/>
</dbReference>
<dbReference type="PANTHER" id="PTHR43537:SF45">
    <property type="entry name" value="GNTR FAMILY REGULATORY PROTEIN"/>
    <property type="match status" value="1"/>
</dbReference>
<dbReference type="SUPFAM" id="SSF46785">
    <property type="entry name" value="Winged helix' DNA-binding domain"/>
    <property type="match status" value="1"/>
</dbReference>
<dbReference type="Gene3D" id="1.10.10.10">
    <property type="entry name" value="Winged helix-like DNA-binding domain superfamily/Winged helix DNA-binding domain"/>
    <property type="match status" value="1"/>
</dbReference>
<dbReference type="EMBL" id="JABUBU010000001">
    <property type="protein sequence ID" value="MBY6365182.1"/>
    <property type="molecule type" value="Genomic_DNA"/>
</dbReference>
<dbReference type="SMART" id="SM00345">
    <property type="entry name" value="HTH_GNTR"/>
    <property type="match status" value="1"/>
</dbReference>
<dbReference type="SUPFAM" id="SSF48008">
    <property type="entry name" value="GntR ligand-binding domain-like"/>
    <property type="match status" value="1"/>
</dbReference>
<dbReference type="InterPro" id="IPR036388">
    <property type="entry name" value="WH-like_DNA-bd_sf"/>
</dbReference>
<name>A0ABS7NZT1_9NOCA</name>
<dbReference type="PANTHER" id="PTHR43537">
    <property type="entry name" value="TRANSCRIPTIONAL REGULATOR, GNTR FAMILY"/>
    <property type="match status" value="1"/>
</dbReference>
<dbReference type="Pfam" id="PF07729">
    <property type="entry name" value="FCD"/>
    <property type="match status" value="1"/>
</dbReference>
<evidence type="ECO:0000313" key="6">
    <source>
        <dbReference type="EMBL" id="MBY6365182.1"/>
    </source>
</evidence>
<dbReference type="SMART" id="SM00895">
    <property type="entry name" value="FCD"/>
    <property type="match status" value="1"/>
</dbReference>
<feature type="region of interest" description="Disordered" evidence="4">
    <location>
        <begin position="206"/>
        <end position="225"/>
    </location>
</feature>
<feature type="domain" description="HTH gntR-type" evidence="5">
    <location>
        <begin position="14"/>
        <end position="81"/>
    </location>
</feature>
<dbReference type="CDD" id="cd07377">
    <property type="entry name" value="WHTH_GntR"/>
    <property type="match status" value="1"/>
</dbReference>
<dbReference type="PROSITE" id="PS50949">
    <property type="entry name" value="HTH_GNTR"/>
    <property type="match status" value="1"/>
</dbReference>
<evidence type="ECO:0000256" key="2">
    <source>
        <dbReference type="ARBA" id="ARBA00023125"/>
    </source>
</evidence>
<comment type="caution">
    <text evidence="6">The sequence shown here is derived from an EMBL/GenBank/DDBJ whole genome shotgun (WGS) entry which is preliminary data.</text>
</comment>
<evidence type="ECO:0000313" key="7">
    <source>
        <dbReference type="Proteomes" id="UP000825228"/>
    </source>
</evidence>
<reference evidence="6 7" key="1">
    <citation type="submission" date="2020-06" db="EMBL/GenBank/DDBJ databases">
        <title>Taxonomy, biology and ecology of Rhodococcus bacteria occurring in California pistachio and other woody hosts as revealed by genome sequence analyses.</title>
        <authorList>
            <person name="Gai Y."/>
            <person name="Riely B."/>
        </authorList>
    </citation>
    <scope>NUCLEOTIDE SEQUENCE [LARGE SCALE GENOMIC DNA]</scope>
    <source>
        <strain evidence="6 7">BP-281</strain>
    </source>
</reference>
<evidence type="ECO:0000256" key="4">
    <source>
        <dbReference type="SAM" id="MobiDB-lite"/>
    </source>
</evidence>
<proteinExistence type="predicted"/>
<dbReference type="InterPro" id="IPR008920">
    <property type="entry name" value="TF_FadR/GntR_C"/>
</dbReference>
<evidence type="ECO:0000256" key="1">
    <source>
        <dbReference type="ARBA" id="ARBA00023015"/>
    </source>
</evidence>
<dbReference type="RefSeq" id="WP_222682422.1">
    <property type="nucleotide sequence ID" value="NZ_JABUBT010000002.1"/>
</dbReference>
<sequence>MTSGEEDGMALRTRLGTAGIIAQLRKLILLGELVPGEALRQEELSQRLGVSRVPIREAFLVLANQGLLVHRPNQGFVVAKRTAFELNQLHTLHTLLETELNSSIHWPDASALEHLRSLNAEMEAKDDDGDVIGFIDLNHEFHRSVWSLSPHNLVITEVERIWTLSDAYFVSNYGSSERRRHAVEQHAQIIDALAAKDMTMFQKVSAEHRDDTRGGANDALTRAHT</sequence>
<dbReference type="Pfam" id="PF00392">
    <property type="entry name" value="GntR"/>
    <property type="match status" value="1"/>
</dbReference>
<gene>
    <name evidence="6" type="ORF">HQ603_00290</name>
</gene>
<dbReference type="InterPro" id="IPR011711">
    <property type="entry name" value="GntR_C"/>
</dbReference>
<dbReference type="InterPro" id="IPR000524">
    <property type="entry name" value="Tscrpt_reg_HTH_GntR"/>
</dbReference>
<dbReference type="Proteomes" id="UP000825228">
    <property type="component" value="Unassembled WGS sequence"/>
</dbReference>
<keyword evidence="1" id="KW-0805">Transcription regulation</keyword>
<dbReference type="PRINTS" id="PR00035">
    <property type="entry name" value="HTHGNTR"/>
</dbReference>
<evidence type="ECO:0000259" key="5">
    <source>
        <dbReference type="PROSITE" id="PS50949"/>
    </source>
</evidence>
<protein>
    <submittedName>
        <fullName evidence="6">GntR family transcriptional regulator</fullName>
    </submittedName>
</protein>
<keyword evidence="3" id="KW-0804">Transcription</keyword>
<accession>A0ABS7NZT1</accession>
<keyword evidence="7" id="KW-1185">Reference proteome</keyword>
<keyword evidence="2" id="KW-0238">DNA-binding</keyword>
<organism evidence="6 7">
    <name type="scientific">Rhodococcoides corynebacterioides</name>
    <dbReference type="NCBI Taxonomy" id="53972"/>
    <lineage>
        <taxon>Bacteria</taxon>
        <taxon>Bacillati</taxon>
        <taxon>Actinomycetota</taxon>
        <taxon>Actinomycetes</taxon>
        <taxon>Mycobacteriales</taxon>
        <taxon>Nocardiaceae</taxon>
        <taxon>Rhodococcoides</taxon>
    </lineage>
</organism>